<evidence type="ECO:0000259" key="7">
    <source>
        <dbReference type="PROSITE" id="PS50075"/>
    </source>
</evidence>
<dbReference type="InterPro" id="IPR001227">
    <property type="entry name" value="Ac_transferase_dom_sf"/>
</dbReference>
<dbReference type="InterPro" id="IPR050091">
    <property type="entry name" value="PKS_NRPS_Biosynth_Enz"/>
</dbReference>
<dbReference type="InterPro" id="IPR049900">
    <property type="entry name" value="PKS_mFAS_DH"/>
</dbReference>
<dbReference type="SUPFAM" id="SSF52151">
    <property type="entry name" value="FabD/lysophospholipase-like"/>
    <property type="match status" value="1"/>
</dbReference>
<evidence type="ECO:0008006" key="12">
    <source>
        <dbReference type="Google" id="ProtNLM"/>
    </source>
</evidence>
<dbReference type="InterPro" id="IPR049552">
    <property type="entry name" value="PKS_DH_N"/>
</dbReference>
<dbReference type="CDD" id="cd00833">
    <property type="entry name" value="PKS"/>
    <property type="match status" value="1"/>
</dbReference>
<evidence type="ECO:0000259" key="9">
    <source>
        <dbReference type="PROSITE" id="PS52019"/>
    </source>
</evidence>
<proteinExistence type="predicted"/>
<dbReference type="SMART" id="SM00823">
    <property type="entry name" value="PKS_PP"/>
    <property type="match status" value="1"/>
</dbReference>
<dbReference type="Pfam" id="PF21089">
    <property type="entry name" value="PKS_DH_N"/>
    <property type="match status" value="1"/>
</dbReference>
<feature type="region of interest" description="N-terminal hotdog fold" evidence="6">
    <location>
        <begin position="945"/>
        <end position="1078"/>
    </location>
</feature>
<dbReference type="Pfam" id="PF16197">
    <property type="entry name" value="KAsynt_C_assoc"/>
    <property type="match status" value="1"/>
</dbReference>
<keyword evidence="5" id="KW-0511">Multifunctional enzyme</keyword>
<dbReference type="InterPro" id="IPR020841">
    <property type="entry name" value="PKS_Beta-ketoAc_synthase_dom"/>
</dbReference>
<dbReference type="InterPro" id="IPR032821">
    <property type="entry name" value="PKS_assoc"/>
</dbReference>
<evidence type="ECO:0000313" key="11">
    <source>
        <dbReference type="Proteomes" id="UP001305779"/>
    </source>
</evidence>
<keyword evidence="3" id="KW-0489">Methyltransferase</keyword>
<organism evidence="10 11">
    <name type="scientific">Zasmidium cellare</name>
    <name type="common">Wine cellar mold</name>
    <name type="synonym">Racodium cellare</name>
    <dbReference type="NCBI Taxonomy" id="395010"/>
    <lineage>
        <taxon>Eukaryota</taxon>
        <taxon>Fungi</taxon>
        <taxon>Dikarya</taxon>
        <taxon>Ascomycota</taxon>
        <taxon>Pezizomycotina</taxon>
        <taxon>Dothideomycetes</taxon>
        <taxon>Dothideomycetidae</taxon>
        <taxon>Mycosphaerellales</taxon>
        <taxon>Mycosphaerellaceae</taxon>
        <taxon>Zasmidium</taxon>
    </lineage>
</organism>
<dbReference type="SUPFAM" id="SSF47336">
    <property type="entry name" value="ACP-like"/>
    <property type="match status" value="1"/>
</dbReference>
<dbReference type="InterPro" id="IPR036291">
    <property type="entry name" value="NAD(P)-bd_dom_sf"/>
</dbReference>
<dbReference type="InterPro" id="IPR042104">
    <property type="entry name" value="PKS_dehydratase_sf"/>
</dbReference>
<dbReference type="InterPro" id="IPR020807">
    <property type="entry name" value="PKS_DH"/>
</dbReference>
<dbReference type="EMBL" id="JAXOVC010000001">
    <property type="protein sequence ID" value="KAK4508228.1"/>
    <property type="molecule type" value="Genomic_DNA"/>
</dbReference>
<dbReference type="Pfam" id="PF02801">
    <property type="entry name" value="Ketoacyl-synt_C"/>
    <property type="match status" value="1"/>
</dbReference>
<dbReference type="Gene3D" id="3.40.366.10">
    <property type="entry name" value="Malonyl-Coenzyme A Acyl Carrier Protein, domain 2"/>
    <property type="match status" value="1"/>
</dbReference>
<evidence type="ECO:0000256" key="4">
    <source>
        <dbReference type="ARBA" id="ARBA00022679"/>
    </source>
</evidence>
<keyword evidence="11" id="KW-1185">Reference proteome</keyword>
<feature type="active site" description="Proton acceptor; for dehydratase activity" evidence="6">
    <location>
        <position position="977"/>
    </location>
</feature>
<dbReference type="Gene3D" id="3.10.129.110">
    <property type="entry name" value="Polyketide synthase dehydratase"/>
    <property type="match status" value="1"/>
</dbReference>
<dbReference type="Gene3D" id="3.40.47.10">
    <property type="match status" value="1"/>
</dbReference>
<dbReference type="InterPro" id="IPR016039">
    <property type="entry name" value="Thiolase-like"/>
</dbReference>
<reference evidence="10 11" key="1">
    <citation type="journal article" date="2023" name="G3 (Bethesda)">
        <title>A chromosome-level genome assembly of Zasmidium syzygii isolated from banana leaves.</title>
        <authorList>
            <person name="van Westerhoven A.C."/>
            <person name="Mehrabi R."/>
            <person name="Talebi R."/>
            <person name="Steentjes M.B.F."/>
            <person name="Corcolon B."/>
            <person name="Chong P.A."/>
            <person name="Kema G.H.J."/>
            <person name="Seidl M.F."/>
        </authorList>
    </citation>
    <scope>NUCLEOTIDE SEQUENCE [LARGE SCALE GENOMIC DNA]</scope>
    <source>
        <strain evidence="10 11">P124</strain>
    </source>
</reference>
<protein>
    <recommendedName>
        <fullName evidence="12">Polyketide synthase</fullName>
    </recommendedName>
</protein>
<evidence type="ECO:0000256" key="1">
    <source>
        <dbReference type="ARBA" id="ARBA00022450"/>
    </source>
</evidence>
<evidence type="ECO:0000256" key="5">
    <source>
        <dbReference type="ARBA" id="ARBA00023268"/>
    </source>
</evidence>
<dbReference type="SUPFAM" id="SSF53901">
    <property type="entry name" value="Thiolase-like"/>
    <property type="match status" value="1"/>
</dbReference>
<dbReference type="InterPro" id="IPR014030">
    <property type="entry name" value="Ketoacyl_synth_N"/>
</dbReference>
<dbReference type="PROSITE" id="PS52019">
    <property type="entry name" value="PKS_MFAS_DH"/>
    <property type="match status" value="1"/>
</dbReference>
<dbReference type="Pfam" id="PF08659">
    <property type="entry name" value="KR"/>
    <property type="match status" value="1"/>
</dbReference>
<feature type="region of interest" description="C-terminal hotdog fold" evidence="6">
    <location>
        <begin position="1095"/>
        <end position="1240"/>
    </location>
</feature>
<dbReference type="InterPro" id="IPR029063">
    <property type="entry name" value="SAM-dependent_MTases_sf"/>
</dbReference>
<evidence type="ECO:0000256" key="6">
    <source>
        <dbReference type="PROSITE-ProRule" id="PRU01363"/>
    </source>
</evidence>
<dbReference type="InterPro" id="IPR018201">
    <property type="entry name" value="Ketoacyl_synth_AS"/>
</dbReference>
<sequence>MSKPIAIIGSACRFPGGANSPNKLWELLRDPKDVLTEFPPDRLNLWSFYNQNGEHHGTTDVENQSYLLSEDIRHFDAAFFRIRPSEADVIDPQQRLLLETVYEALESAGLPLEQVQGSMTTVFAGLMNHDYADVQARDIDTIAPSSGIGTHQAILSNRISFFLDTKGVSMTIDTACSSSLVALHQAVQSLRLGESDMAIVVGANLLMDPLSYVAESSLHMLSPDSRCRMWDASANGYARGEGTAAIILKTVDKAIDDGDHIESIIRGSAVNQDGRTAGIAAPSAAAQTALIQRAYQDAGLDPVQDRCHFFEAHGTGTRAGDPVEARGIRDAFFPEGHADLAPPGKLLIGSIKTIIGHLEGCAGLAGVLKASLALQNRVVPPNMHFYELNPDIAPFYDRLEIVNKPTAWPDVADGAPLRVSVNSFGFGGTNAHIVLESFADHRASKTENTANAVGSSDARFVGALLLSANSQSSLLRSVQAHAEYLRKNERIDLDDLSWTLQSRRTHFKSHRVSFSGATRSVLLENMGSFVEMGDAASTSSILETVGAHTVDERPAFLGIFTGQGAQWPSMGRNLVLNCPSFRQSIARCEESLVALGKDAPVWSLTNELLVEGEMSRVHEAAIAHPASLAVQIGLIDLLRISGIAFHSVVGHSSGETAAAYAAGNLSAWDAIRIAYYRGVYSSRATGPGEKAGGMLAAALPHEAAMELCTRPEYTGRIVVAAVNSSDSVTLSADLATLNEVKAELETQEISVRKLKVDKAYHSHHMESVAKDYLESLRACNIQPKFPGQGCIWISSVNAKPFQSTEMKSLQAEYWVQNFVRPVMFAPAVECALINRFDGVIEVGCHPALKGPTTQIFNDAVDVVPPYFSVMRRGQDEVETFSSALGCIWGHLGSAVVDFDSYRRTFSDRTPKLLKGLPSYCWDHERIHWKESRISNNFRLGSHPMHELLGRKAADDTPELLRWRNILRPEEIPWTRDHVFQGQIVLPATAYISAILDAAKAAVDKDVIQVVKLLGMKIPKAVVLEEGKSTELITSLHVTSKNDSLVKADFVFSAAPIDDATAEPEKTCSGHIEIHFGNRDASGNYLQPLKPPPSSLNVVEAEDFYNNLQRLGIEYRGRFRAMKSYQRTLNYASISASVDESEPCSPGSLHPATLDIGLQAILAAISSPLSGQMRSMYLPVGIQEVVVQPRLRPHESTEIQAVVTESQPGRLEGGLQMNFGPGIAVQMEGVELQATGQSNSRIDRVMFSSTKWDTDISSGIDNVVLEKQQDPIADAQLNEAMARTALFYYRNLLETIPADQVEALSWNMQMYWKSAEYWVEKVRSGCHPSAKTEWLDDSKEKAWAAVKDSENSIDILMMRALGEKLPSIVLGEIQPLEIMMEHEMLSRFYNEAHALDGMNDHIARALKQITFRYPQADVIEIGAGVGGTTSKVLRAIGDAFNSYTFTDISSGFFEKAAEKFADHSRKMIFKVCDIEKDPVAEADFGEGGYDVVVAANVLHATRNFADTMRNVWRLLKPGGFLVMMEITGDLLRIGFIMGVLSGWWLGARSGDEGRRWGPGINPSQWHDLLRRTGFSGVDQIVTDGSSEKEHYVSMIVSQAVDKQIDVVRQPLSNLERIPPLPHRLVILSDDSEFLIDLSRRLEALLGSWSKRITIAESLGEVEVDAGEQVSVISLLEVQKPLFGEGVADSVLHPLQALLTAAQSVLWVTCGSRGSCPDANIMTGIARALRTERSDLNLQLLDVSKPSDVKAEVLAEYFVRLVHTRRPDFLDIPRLWSNEFELALDEEKLLTLRMIPDEERNTRHNASRRILKKQVSLTDHEAEVIIRKGIVVLLGTDGKIVSQLSRLERPDEFILDVKLSIPLFRRDSRLFLCYGSRRSDGKMVFTVSREDCSTAICQTNDSFMLETQPNSTEEPALLLAVASRLIVRSFAATVPAQGSVLVYEPPSASLITAFLTGDLWKNRRVYFATIMEELPVAAQCIHLDIRGSFSSLRKQIPADVTTIIDCSGSKDVDFEDLDAQSYIVRHFEPALIESGLEALTAAYTDALTTLATEGKAKPTIHSLSLIPGIAADKIAYPAVVDWRTGADEPLPVEIKPMGAGMKFSSTETHLLVGLSGDLGQSIGGYMLRNGARHIAMASRSGSTNAQWLESMRAEVGADIHVFRMDVTSRESVDSTLYEIEAKMPPVCGVAHGAMVLHDKPFFDMDTESMNVAMRPKIQGSKHLDERFAMQDLDYFVLMSSVASIANNGFQSNYSAANTFMTSLVADRRARGLAACVIHVGVVVDVGYVARQSRGLVEHLKKQGFMLTSEADVHLLFAEGVLASPVDSQLDSDICMGIETFANSPETVSQPPWTADPRLSHFVKQPERDVAALSSTDARLSVKERLDEANSVEDVAPVLQEAFSAKLESLLQLAPGALNARASLLNLGFDSLLAVETRTWFLKEVSVDVPVLRFLSGDSAVKICEDAASQYCAARAQEKLA</sequence>
<dbReference type="SMART" id="SM00825">
    <property type="entry name" value="PKS_KS"/>
    <property type="match status" value="1"/>
</dbReference>
<dbReference type="PANTHER" id="PTHR43775">
    <property type="entry name" value="FATTY ACID SYNTHASE"/>
    <property type="match status" value="1"/>
</dbReference>
<dbReference type="InterPro" id="IPR014043">
    <property type="entry name" value="Acyl_transferase_dom"/>
</dbReference>
<dbReference type="Pfam" id="PF08242">
    <property type="entry name" value="Methyltransf_12"/>
    <property type="match status" value="1"/>
</dbReference>
<dbReference type="InterPro" id="IPR057326">
    <property type="entry name" value="KR_dom"/>
</dbReference>
<dbReference type="Pfam" id="PF00698">
    <property type="entry name" value="Acyl_transf_1"/>
    <property type="match status" value="1"/>
</dbReference>
<keyword evidence="2" id="KW-0597">Phosphoprotein</keyword>
<dbReference type="SMART" id="SM00826">
    <property type="entry name" value="PKS_DH"/>
    <property type="match status" value="1"/>
</dbReference>
<dbReference type="PROSITE" id="PS50075">
    <property type="entry name" value="CARRIER"/>
    <property type="match status" value="1"/>
</dbReference>
<dbReference type="SMART" id="SM00827">
    <property type="entry name" value="PKS_AT"/>
    <property type="match status" value="1"/>
</dbReference>
<keyword evidence="1" id="KW-0596">Phosphopantetheine</keyword>
<feature type="domain" description="Carrier" evidence="7">
    <location>
        <begin position="2390"/>
        <end position="2468"/>
    </location>
</feature>
<evidence type="ECO:0000313" key="10">
    <source>
        <dbReference type="EMBL" id="KAK4508228.1"/>
    </source>
</evidence>
<feature type="domain" description="Ketosynthase family 3 (KS3)" evidence="8">
    <location>
        <begin position="2"/>
        <end position="437"/>
    </location>
</feature>
<evidence type="ECO:0000256" key="3">
    <source>
        <dbReference type="ARBA" id="ARBA00022603"/>
    </source>
</evidence>
<accession>A0ABR0F4K9</accession>
<dbReference type="InterPro" id="IPR013968">
    <property type="entry name" value="PKS_KR"/>
</dbReference>
<evidence type="ECO:0000256" key="2">
    <source>
        <dbReference type="ARBA" id="ARBA00022553"/>
    </source>
</evidence>
<dbReference type="InterPro" id="IPR013217">
    <property type="entry name" value="Methyltransf_12"/>
</dbReference>
<dbReference type="Proteomes" id="UP001305779">
    <property type="component" value="Unassembled WGS sequence"/>
</dbReference>
<dbReference type="Gene3D" id="3.40.50.150">
    <property type="entry name" value="Vaccinia Virus protein VP39"/>
    <property type="match status" value="1"/>
</dbReference>
<dbReference type="InterPro" id="IPR036736">
    <property type="entry name" value="ACP-like_sf"/>
</dbReference>
<name>A0ABR0F4K9_ZASCE</name>
<dbReference type="PANTHER" id="PTHR43775:SF20">
    <property type="entry name" value="HYBRID PKS-NRPS SYNTHETASE APDA"/>
    <property type="match status" value="1"/>
</dbReference>
<dbReference type="InterPro" id="IPR020806">
    <property type="entry name" value="PKS_PP-bd"/>
</dbReference>
<dbReference type="SUPFAM" id="SSF53335">
    <property type="entry name" value="S-adenosyl-L-methionine-dependent methyltransferases"/>
    <property type="match status" value="1"/>
</dbReference>
<dbReference type="InterPro" id="IPR016035">
    <property type="entry name" value="Acyl_Trfase/lysoPLipase"/>
</dbReference>
<evidence type="ECO:0000259" key="8">
    <source>
        <dbReference type="PROSITE" id="PS52004"/>
    </source>
</evidence>
<dbReference type="InterPro" id="IPR009081">
    <property type="entry name" value="PP-bd_ACP"/>
</dbReference>
<dbReference type="Pfam" id="PF00550">
    <property type="entry name" value="PP-binding"/>
    <property type="match status" value="1"/>
</dbReference>
<dbReference type="SUPFAM" id="SSF55048">
    <property type="entry name" value="Probable ACP-binding domain of malonyl-CoA ACP transacylase"/>
    <property type="match status" value="1"/>
</dbReference>
<dbReference type="SMART" id="SM00822">
    <property type="entry name" value="PKS_KR"/>
    <property type="match status" value="1"/>
</dbReference>
<dbReference type="CDD" id="cd02440">
    <property type="entry name" value="AdoMet_MTases"/>
    <property type="match status" value="1"/>
</dbReference>
<dbReference type="Gene3D" id="3.40.50.720">
    <property type="entry name" value="NAD(P)-binding Rossmann-like Domain"/>
    <property type="match status" value="2"/>
</dbReference>
<comment type="caution">
    <text evidence="10">The sequence shown here is derived from an EMBL/GenBank/DDBJ whole genome shotgun (WGS) entry which is preliminary data.</text>
</comment>
<dbReference type="SUPFAM" id="SSF51735">
    <property type="entry name" value="NAD(P)-binding Rossmann-fold domains"/>
    <property type="match status" value="1"/>
</dbReference>
<feature type="domain" description="PKS/mFAS DH" evidence="9">
    <location>
        <begin position="945"/>
        <end position="1240"/>
    </location>
</feature>
<dbReference type="PROSITE" id="PS52004">
    <property type="entry name" value="KS3_2"/>
    <property type="match status" value="1"/>
</dbReference>
<gene>
    <name evidence="10" type="ORF">PRZ48_001966</name>
</gene>
<dbReference type="Pfam" id="PF14765">
    <property type="entry name" value="PS-DH"/>
    <property type="match status" value="1"/>
</dbReference>
<keyword evidence="4" id="KW-0808">Transferase</keyword>
<dbReference type="InterPro" id="IPR014031">
    <property type="entry name" value="Ketoacyl_synth_C"/>
</dbReference>
<dbReference type="Pfam" id="PF00109">
    <property type="entry name" value="ketoacyl-synt"/>
    <property type="match status" value="1"/>
</dbReference>
<feature type="active site" description="Proton donor; for dehydratase activity" evidence="6">
    <location>
        <position position="1154"/>
    </location>
</feature>
<dbReference type="PROSITE" id="PS00606">
    <property type="entry name" value="KS3_1"/>
    <property type="match status" value="1"/>
</dbReference>
<dbReference type="InterPro" id="IPR016036">
    <property type="entry name" value="Malonyl_transacylase_ACP-bd"/>
</dbReference>
<dbReference type="InterPro" id="IPR049551">
    <property type="entry name" value="PKS_DH_C"/>
</dbReference>